<dbReference type="GeneID" id="14865890"/>
<dbReference type="KEGG" id="dfa:DFA_12305"/>
<proteinExistence type="predicted"/>
<dbReference type="EMBL" id="GL883029">
    <property type="protein sequence ID" value="EGG14529.1"/>
    <property type="molecule type" value="Genomic_DNA"/>
</dbReference>
<sequence length="242" mass="28236">MDMLKLALNSLATRKMIQQTKSIGQKSSIASWARPDSTDMYFFSHIINHPNIFQILLENALKGGNYSLALKIKNTTIFDQLSSLVLLGQFVRAISTFFINRVSEAINFVIEWEGCNIIQSTWKDLIKEVLSKERFDILLKLVDSDSQNWFLLECMESLPKECLDTYHLKANRWKRFIKKAVRAGSLAQVGLVIEKYYELGFDYDRDEKKKSKVKNFLSLYTNRDDYHKLHVPKRNLNNQKKN</sequence>
<reference evidence="2" key="1">
    <citation type="journal article" date="2011" name="Genome Res.">
        <title>Phylogeny-wide analysis of social amoeba genomes highlights ancient origins for complex intercellular communication.</title>
        <authorList>
            <person name="Heidel A.J."/>
            <person name="Lawal H.M."/>
            <person name="Felder M."/>
            <person name="Schilde C."/>
            <person name="Helps N.R."/>
            <person name="Tunggal B."/>
            <person name="Rivero F."/>
            <person name="John U."/>
            <person name="Schleicher M."/>
            <person name="Eichinger L."/>
            <person name="Platzer M."/>
            <person name="Noegel A.A."/>
            <person name="Schaap P."/>
            <person name="Gloeckner G."/>
        </authorList>
    </citation>
    <scope>NUCLEOTIDE SEQUENCE [LARGE SCALE GENOMIC DNA]</scope>
    <source>
        <strain evidence="2">SH3</strain>
    </source>
</reference>
<protein>
    <submittedName>
        <fullName evidence="1">Uncharacterized protein</fullName>
    </submittedName>
</protein>
<dbReference type="AlphaFoldDB" id="F4QD58"/>
<organism evidence="1 2">
    <name type="scientific">Cavenderia fasciculata</name>
    <name type="common">Slime mold</name>
    <name type="synonym">Dictyostelium fasciculatum</name>
    <dbReference type="NCBI Taxonomy" id="261658"/>
    <lineage>
        <taxon>Eukaryota</taxon>
        <taxon>Amoebozoa</taxon>
        <taxon>Evosea</taxon>
        <taxon>Eumycetozoa</taxon>
        <taxon>Dictyostelia</taxon>
        <taxon>Acytosteliales</taxon>
        <taxon>Cavenderiaceae</taxon>
        <taxon>Cavenderia</taxon>
    </lineage>
</organism>
<evidence type="ECO:0000313" key="2">
    <source>
        <dbReference type="Proteomes" id="UP000007797"/>
    </source>
</evidence>
<accession>F4QD58</accession>
<gene>
    <name evidence="1" type="ORF">DFA_12305</name>
</gene>
<evidence type="ECO:0000313" key="1">
    <source>
        <dbReference type="EMBL" id="EGG14529.1"/>
    </source>
</evidence>
<dbReference type="Proteomes" id="UP000007797">
    <property type="component" value="Unassembled WGS sequence"/>
</dbReference>
<dbReference type="RefSeq" id="XP_004353961.1">
    <property type="nucleotide sequence ID" value="XM_004353909.1"/>
</dbReference>
<keyword evidence="2" id="KW-1185">Reference proteome</keyword>
<name>F4QD58_CACFS</name>